<evidence type="ECO:0000256" key="3">
    <source>
        <dbReference type="SAM" id="Phobius"/>
    </source>
</evidence>
<feature type="transmembrane region" description="Helical" evidence="3">
    <location>
        <begin position="29"/>
        <end position="52"/>
    </location>
</feature>
<gene>
    <name evidence="5" type="ORF">FAGAP_10126</name>
</gene>
<feature type="zinc finger region" description="C3H1-type" evidence="1">
    <location>
        <begin position="171"/>
        <end position="198"/>
    </location>
</feature>
<name>A0A9P5EAT8_9HYPO</name>
<protein>
    <recommendedName>
        <fullName evidence="4">C3H1-type domain-containing protein</fullName>
    </recommendedName>
</protein>
<keyword evidence="6" id="KW-1185">Reference proteome</keyword>
<organism evidence="5 6">
    <name type="scientific">Fusarium agapanthi</name>
    <dbReference type="NCBI Taxonomy" id="1803897"/>
    <lineage>
        <taxon>Eukaryota</taxon>
        <taxon>Fungi</taxon>
        <taxon>Dikarya</taxon>
        <taxon>Ascomycota</taxon>
        <taxon>Pezizomycotina</taxon>
        <taxon>Sordariomycetes</taxon>
        <taxon>Hypocreomycetidae</taxon>
        <taxon>Hypocreales</taxon>
        <taxon>Nectriaceae</taxon>
        <taxon>Fusarium</taxon>
        <taxon>Fusarium fujikuroi species complex</taxon>
    </lineage>
</organism>
<feature type="region of interest" description="Disordered" evidence="2">
    <location>
        <begin position="110"/>
        <end position="135"/>
    </location>
</feature>
<reference evidence="5" key="1">
    <citation type="submission" date="2020-01" db="EMBL/GenBank/DDBJ databases">
        <title>Identification and distribution of gene clusters putatively required for synthesis of sphingolipid metabolism inhibitors in phylogenetically diverse species of the filamentous fungus Fusarium.</title>
        <authorList>
            <person name="Kim H.-S."/>
            <person name="Busman M."/>
            <person name="Brown D.W."/>
            <person name="Divon H."/>
            <person name="Uhlig S."/>
            <person name="Proctor R.H."/>
        </authorList>
    </citation>
    <scope>NUCLEOTIDE SEQUENCE</scope>
    <source>
        <strain evidence="5">NRRL 31653</strain>
    </source>
</reference>
<dbReference type="PROSITE" id="PS50103">
    <property type="entry name" value="ZF_C3H1"/>
    <property type="match status" value="1"/>
</dbReference>
<dbReference type="OrthoDB" id="6105938at2759"/>
<dbReference type="PANTHER" id="PTHR38846:SF1">
    <property type="entry name" value="C3H1-TYPE DOMAIN-CONTAINING PROTEIN"/>
    <property type="match status" value="1"/>
</dbReference>
<keyword evidence="3" id="KW-1133">Transmembrane helix</keyword>
<evidence type="ECO:0000259" key="4">
    <source>
        <dbReference type="PROSITE" id="PS50103"/>
    </source>
</evidence>
<dbReference type="InterPro" id="IPR000571">
    <property type="entry name" value="Znf_CCCH"/>
</dbReference>
<accession>A0A9P5EAT8</accession>
<comment type="caution">
    <text evidence="5">The sequence shown here is derived from an EMBL/GenBank/DDBJ whole genome shotgun (WGS) entry which is preliminary data.</text>
</comment>
<sequence length="395" mass="46065">MELTTICFTALIISFLLIGNSPIQMPREAWGYTLATVFFAVIGGASFFGQIIHTALPALRQTHDTPEDYFEHLAKVLHHGRVKFSAPDHHFNRKFGICCDQEGHCINDQQKGAASLSPEDDNKPNGEGEGEVPQSRVERELMRFRRLKNDFFRPAAAAVVEEESRALRRDRNFKRLCRKFRKGHCRRGASCDLFHFLPWELPGRDYTDHPVDLFFANFKGFESQRDKSFFDEFYRMCDYFGWSDDEATEPWYNFRIALIEEFNYVFGKDENNLRNWKKMFKIIGLSEPTSLDEARTIMRPTRVNLVDMLQSTRTGEPVQRFETLEALSRYSYNTPNQPHDDGTFHDNKLFLNHNVLHENNSIYRTKVFRKDDASRDLVPEPVPWNQARGYPAVPE</sequence>
<dbReference type="AlphaFoldDB" id="A0A9P5EAT8"/>
<keyword evidence="3" id="KW-0472">Membrane</keyword>
<evidence type="ECO:0000313" key="6">
    <source>
        <dbReference type="Proteomes" id="UP000737391"/>
    </source>
</evidence>
<keyword evidence="1" id="KW-0863">Zinc-finger</keyword>
<keyword evidence="1" id="KW-0862">Zinc</keyword>
<dbReference type="GO" id="GO:0008270">
    <property type="term" value="F:zinc ion binding"/>
    <property type="evidence" value="ECO:0007669"/>
    <property type="project" value="UniProtKB-KW"/>
</dbReference>
<keyword evidence="1" id="KW-0479">Metal-binding</keyword>
<evidence type="ECO:0000256" key="1">
    <source>
        <dbReference type="PROSITE-ProRule" id="PRU00723"/>
    </source>
</evidence>
<evidence type="ECO:0000313" key="5">
    <source>
        <dbReference type="EMBL" id="KAF4493747.1"/>
    </source>
</evidence>
<evidence type="ECO:0000256" key="2">
    <source>
        <dbReference type="SAM" id="MobiDB-lite"/>
    </source>
</evidence>
<dbReference type="Proteomes" id="UP000737391">
    <property type="component" value="Unassembled WGS sequence"/>
</dbReference>
<feature type="domain" description="C3H1-type" evidence="4">
    <location>
        <begin position="171"/>
        <end position="198"/>
    </location>
</feature>
<proteinExistence type="predicted"/>
<dbReference type="EMBL" id="LUFC02000855">
    <property type="protein sequence ID" value="KAF4493747.1"/>
    <property type="molecule type" value="Genomic_DNA"/>
</dbReference>
<dbReference type="PANTHER" id="PTHR38846">
    <property type="entry name" value="C3H1-TYPE DOMAIN-CONTAINING PROTEIN"/>
    <property type="match status" value="1"/>
</dbReference>
<keyword evidence="3" id="KW-0812">Transmembrane</keyword>